<accession>A0A0P1IIE1</accession>
<dbReference type="PANTHER" id="PTHR13696:SF98">
    <property type="entry name" value="PLASMID PARTITION PROTEIN A"/>
    <property type="match status" value="1"/>
</dbReference>
<dbReference type="InterPro" id="IPR009061">
    <property type="entry name" value="DNA-bd_dom_put_sf"/>
</dbReference>
<dbReference type="Proteomes" id="UP000051260">
    <property type="component" value="Unassembled WGS sequence"/>
</dbReference>
<dbReference type="SUPFAM" id="SSF52540">
    <property type="entry name" value="P-loop containing nucleoside triphosphate hydrolases"/>
    <property type="match status" value="1"/>
</dbReference>
<dbReference type="PANTHER" id="PTHR13696">
    <property type="entry name" value="P-LOOP CONTAINING NUCLEOSIDE TRIPHOSPHATE HYDROLASE"/>
    <property type="match status" value="1"/>
</dbReference>
<dbReference type="InterPro" id="IPR017818">
    <property type="entry name" value="Plasmid_partition_RepA"/>
</dbReference>
<dbReference type="STRING" id="1715692.RUE5091_01937"/>
<protein>
    <submittedName>
        <fullName evidence="2">Sporulation initiation inhibitor protein soj</fullName>
    </submittedName>
</protein>
<keyword evidence="3" id="KW-1185">Reference proteome</keyword>
<organism evidence="2 3">
    <name type="scientific">Ruegeria denitrificans</name>
    <dbReference type="NCBI Taxonomy" id="1715692"/>
    <lineage>
        <taxon>Bacteria</taxon>
        <taxon>Pseudomonadati</taxon>
        <taxon>Pseudomonadota</taxon>
        <taxon>Alphaproteobacteria</taxon>
        <taxon>Rhodobacterales</taxon>
        <taxon>Roseobacteraceae</taxon>
        <taxon>Ruegeria</taxon>
    </lineage>
</organism>
<dbReference type="Pfam" id="PF13614">
    <property type="entry name" value="AAA_31"/>
    <property type="match status" value="1"/>
</dbReference>
<feature type="domain" description="AAA" evidence="1">
    <location>
        <begin position="117"/>
        <end position="290"/>
    </location>
</feature>
<dbReference type="Gene3D" id="3.40.50.300">
    <property type="entry name" value="P-loop containing nucleotide triphosphate hydrolases"/>
    <property type="match status" value="1"/>
</dbReference>
<dbReference type="CDD" id="cd02042">
    <property type="entry name" value="ParAB_family"/>
    <property type="match status" value="1"/>
</dbReference>
<dbReference type="Gene3D" id="1.10.1660.10">
    <property type="match status" value="1"/>
</dbReference>
<evidence type="ECO:0000259" key="1">
    <source>
        <dbReference type="Pfam" id="PF13614"/>
    </source>
</evidence>
<dbReference type="EMBL" id="CYUD01000005">
    <property type="protein sequence ID" value="CUJ98556.1"/>
    <property type="molecule type" value="Genomic_DNA"/>
</dbReference>
<dbReference type="SUPFAM" id="SSF46955">
    <property type="entry name" value="Putative DNA-binding domain"/>
    <property type="match status" value="1"/>
</dbReference>
<reference evidence="3" key="1">
    <citation type="submission" date="2015-09" db="EMBL/GenBank/DDBJ databases">
        <authorList>
            <person name="Rodrigo-Torres L."/>
            <person name="Arahal D.R."/>
        </authorList>
    </citation>
    <scope>NUCLEOTIDE SEQUENCE [LARGE SCALE GENOMIC DNA]</scope>
    <source>
        <strain evidence="3">CECT 5091</strain>
    </source>
</reference>
<evidence type="ECO:0000313" key="2">
    <source>
        <dbReference type="EMBL" id="CUJ98556.1"/>
    </source>
</evidence>
<name>A0A0P1IIE1_9RHOB</name>
<dbReference type="InterPro" id="IPR027417">
    <property type="entry name" value="P-loop_NTPase"/>
</dbReference>
<sequence>MLQTTPIAATTQSHVTREISDRLQVALTTHLTQAYSPELSKTLRLFSATEVADLFGTTGQFLRKGHAEGSLPEPEVNKNGRRFYSGTEIKTMRQILEGSSRKPGKYLPGRRDNDRLQVIQLMNFKGGSAKSTSAIHLCHYLALQGYRVLAIDLDPQGSLTGFCGIQPEIEFEGNSIYDALRYEDPAPMPECIRATYFPGLDLSPAQLILSEFETETAVYARKGVPFYNRLANAIETVEADYDVIIIDSPPSLGFLTLAGLFAATSVIVPLTPSMLDVASTQQFLEMTSAYLEEFENSGIPIVHDNFRFLITRDDPSDTPSQQIVSLMRALFQDRVIGATALRSTAIADAAMLKMTMYEVVRSEMTRSTYDRARSSMDAVGHEVSNMIQTAWGR</sequence>
<dbReference type="OrthoDB" id="9777757at2"/>
<dbReference type="NCBIfam" id="TIGR03453">
    <property type="entry name" value="partition_RepA"/>
    <property type="match status" value="1"/>
</dbReference>
<proteinExistence type="predicted"/>
<dbReference type="RefSeq" id="WP_058281782.1">
    <property type="nucleotide sequence ID" value="NZ_CYUD01000005.1"/>
</dbReference>
<dbReference type="InterPro" id="IPR050678">
    <property type="entry name" value="DNA_Partitioning_ATPase"/>
</dbReference>
<gene>
    <name evidence="2" type="primary">soj_2</name>
    <name evidence="2" type="ORF">RUE5091_01937</name>
</gene>
<evidence type="ECO:0000313" key="3">
    <source>
        <dbReference type="Proteomes" id="UP000051260"/>
    </source>
</evidence>
<dbReference type="InterPro" id="IPR025669">
    <property type="entry name" value="AAA_dom"/>
</dbReference>
<dbReference type="AlphaFoldDB" id="A0A0P1IIE1"/>